<dbReference type="RefSeq" id="WP_145710102.1">
    <property type="nucleotide sequence ID" value="NZ_BAAAFY010000001.1"/>
</dbReference>
<accession>A0A562TC12</accession>
<feature type="transmembrane region" description="Helical" evidence="1">
    <location>
        <begin position="37"/>
        <end position="64"/>
    </location>
</feature>
<evidence type="ECO:0000313" key="3">
    <source>
        <dbReference type="Proteomes" id="UP000316778"/>
    </source>
</evidence>
<keyword evidence="3" id="KW-1185">Reference proteome</keyword>
<sequence>MNDRIQELTELVTRHTRCACVYHKQEHSISFNESRSILAYTGLALLFLAATLVSALADVVLYIGSMPLPWWIYLFPMIFFLALVFISGNRSGITLLLLEQELRSGKLRIPFSALQQDQLSLQRNAGSVGIWIQHPQLRKRLCSFEGKDAALAEKCYHLLQTLARERVKRRNS</sequence>
<dbReference type="AlphaFoldDB" id="A0A562TC12"/>
<gene>
    <name evidence="2" type="ORF">LX66_0284</name>
</gene>
<dbReference type="Proteomes" id="UP000316778">
    <property type="component" value="Unassembled WGS sequence"/>
</dbReference>
<protein>
    <submittedName>
        <fullName evidence="2">Uncharacterized protein</fullName>
    </submittedName>
</protein>
<dbReference type="EMBL" id="VLLG01000002">
    <property type="protein sequence ID" value="TWI90923.1"/>
    <property type="molecule type" value="Genomic_DNA"/>
</dbReference>
<proteinExistence type="predicted"/>
<comment type="caution">
    <text evidence="2">The sequence shown here is derived from an EMBL/GenBank/DDBJ whole genome shotgun (WGS) entry which is preliminary data.</text>
</comment>
<feature type="transmembrane region" description="Helical" evidence="1">
    <location>
        <begin position="70"/>
        <end position="98"/>
    </location>
</feature>
<organism evidence="2 3">
    <name type="scientific">Chitinophaga japonensis</name>
    <name type="common">Flexibacter japonensis</name>
    <dbReference type="NCBI Taxonomy" id="104662"/>
    <lineage>
        <taxon>Bacteria</taxon>
        <taxon>Pseudomonadati</taxon>
        <taxon>Bacteroidota</taxon>
        <taxon>Chitinophagia</taxon>
        <taxon>Chitinophagales</taxon>
        <taxon>Chitinophagaceae</taxon>
        <taxon>Chitinophaga</taxon>
    </lineage>
</organism>
<reference evidence="2 3" key="1">
    <citation type="journal article" date="2013" name="Stand. Genomic Sci.">
        <title>Genomic Encyclopedia of Type Strains, Phase I: The one thousand microbial genomes (KMG-I) project.</title>
        <authorList>
            <person name="Kyrpides N.C."/>
            <person name="Woyke T."/>
            <person name="Eisen J.A."/>
            <person name="Garrity G."/>
            <person name="Lilburn T.G."/>
            <person name="Beck B.J."/>
            <person name="Whitman W.B."/>
            <person name="Hugenholtz P."/>
            <person name="Klenk H.P."/>
        </authorList>
    </citation>
    <scope>NUCLEOTIDE SEQUENCE [LARGE SCALE GENOMIC DNA]</scope>
    <source>
        <strain evidence="2 3">DSM 13484</strain>
    </source>
</reference>
<evidence type="ECO:0000256" key="1">
    <source>
        <dbReference type="SAM" id="Phobius"/>
    </source>
</evidence>
<name>A0A562TC12_CHIJA</name>
<keyword evidence="1" id="KW-0472">Membrane</keyword>
<keyword evidence="1" id="KW-1133">Transmembrane helix</keyword>
<evidence type="ECO:0000313" key="2">
    <source>
        <dbReference type="EMBL" id="TWI90923.1"/>
    </source>
</evidence>
<keyword evidence="1" id="KW-0812">Transmembrane</keyword>